<protein>
    <submittedName>
        <fullName evidence="4">Beta-lactamase-like protein 3</fullName>
    </submittedName>
</protein>
<feature type="signal peptide" evidence="1">
    <location>
        <begin position="1"/>
        <end position="20"/>
    </location>
</feature>
<dbReference type="Proteomes" id="UP000694844">
    <property type="component" value="Chromosome 4"/>
</dbReference>
<name>A0A8B8E6I4_CRAVI</name>
<gene>
    <name evidence="4" type="primary">LOC111131686</name>
</gene>
<dbReference type="Gene3D" id="3.40.710.10">
    <property type="entry name" value="DD-peptidase/beta-lactamase superfamily"/>
    <property type="match status" value="1"/>
</dbReference>
<dbReference type="AlphaFoldDB" id="A0A8B8E6I4"/>
<dbReference type="GeneID" id="111131686"/>
<feature type="domain" description="Beta-lactamase-related" evidence="2">
    <location>
        <begin position="43"/>
        <end position="384"/>
    </location>
</feature>
<evidence type="ECO:0000256" key="1">
    <source>
        <dbReference type="SAM" id="SignalP"/>
    </source>
</evidence>
<evidence type="ECO:0000259" key="2">
    <source>
        <dbReference type="Pfam" id="PF00144"/>
    </source>
</evidence>
<organism evidence="3 4">
    <name type="scientific">Crassostrea virginica</name>
    <name type="common">Eastern oyster</name>
    <dbReference type="NCBI Taxonomy" id="6565"/>
    <lineage>
        <taxon>Eukaryota</taxon>
        <taxon>Metazoa</taxon>
        <taxon>Spiralia</taxon>
        <taxon>Lophotrochozoa</taxon>
        <taxon>Mollusca</taxon>
        <taxon>Bivalvia</taxon>
        <taxon>Autobranchia</taxon>
        <taxon>Pteriomorphia</taxon>
        <taxon>Ostreida</taxon>
        <taxon>Ostreoidea</taxon>
        <taxon>Ostreidae</taxon>
        <taxon>Crassostrea</taxon>
    </lineage>
</organism>
<dbReference type="RefSeq" id="XP_022335031.1">
    <property type="nucleotide sequence ID" value="XM_022479323.1"/>
</dbReference>
<proteinExistence type="predicted"/>
<evidence type="ECO:0000313" key="3">
    <source>
        <dbReference type="Proteomes" id="UP000694844"/>
    </source>
</evidence>
<sequence length="531" mass="60061">MAAIRIVFVLATISWTLCLGQNNLLPIYLKNTLNNAFQSCRSQVNPGLAVSVVKDGQVVFTHALGVKDRNVPTMPVTTNTMFGLGALSQAFTNVLTLAIVNSSTGLRDKGVDTTLKNYFNYKGLFKHSYLRSRYATLLDLMTHRMGFENHKFLRLDETMTRDKLMLRVHNMDPKGRFRDSYYYNDLMYGIIAKISEDVSKRPWEEMVTKEILSPLSMMSTSFFTAAAFNPLLQDVAQGYVESKGALHAVPYEFLRKWTRFCGDSCVASSANDMAKFMLFLLSNGTAPGALLPIVPADTFDTMFKPWNRIQSPGVEEYFSKAEGTPVSRTHTGIALGLKTGQYRGWNMLEQTGDLYGYSTMMTLFPQTKLGIFIAMSGEDDNDFFRTTLSSYIADLFHKETPWLNSTLLCAFPRPWKAPPVPKPDPVIIDVPLQRPITDYVGQYKNSLYGTLNVVDNMGQLELHYGFVQYILKRKESKSPRFYMIPKGIYEHIFGIDTMKFKEQSITNLIESANIDMFEDADFLKEGVPARP</sequence>
<dbReference type="SUPFAM" id="SSF56601">
    <property type="entry name" value="beta-lactamase/transpeptidase-like"/>
    <property type="match status" value="1"/>
</dbReference>
<dbReference type="KEGG" id="cvn:111131686"/>
<accession>A0A8B8E6I4</accession>
<dbReference type="InterPro" id="IPR001466">
    <property type="entry name" value="Beta-lactam-related"/>
</dbReference>
<dbReference type="OrthoDB" id="5946976at2759"/>
<keyword evidence="1" id="KW-0732">Signal</keyword>
<keyword evidence="3" id="KW-1185">Reference proteome</keyword>
<dbReference type="InterPro" id="IPR050491">
    <property type="entry name" value="AmpC-like"/>
</dbReference>
<evidence type="ECO:0000313" key="4">
    <source>
        <dbReference type="RefSeq" id="XP_022335031.1"/>
    </source>
</evidence>
<dbReference type="PANTHER" id="PTHR46825">
    <property type="entry name" value="D-ALANYL-D-ALANINE-CARBOXYPEPTIDASE/ENDOPEPTIDASE AMPH"/>
    <property type="match status" value="1"/>
</dbReference>
<dbReference type="Gene3D" id="2.40.128.600">
    <property type="match status" value="1"/>
</dbReference>
<dbReference type="InterPro" id="IPR012338">
    <property type="entry name" value="Beta-lactam/transpept-like"/>
</dbReference>
<dbReference type="Pfam" id="PF00144">
    <property type="entry name" value="Beta-lactamase"/>
    <property type="match status" value="1"/>
</dbReference>
<reference evidence="4" key="1">
    <citation type="submission" date="2025-08" db="UniProtKB">
        <authorList>
            <consortium name="RefSeq"/>
        </authorList>
    </citation>
    <scope>IDENTIFICATION</scope>
    <source>
        <tissue evidence="4">Whole sample</tissue>
    </source>
</reference>
<feature type="chain" id="PRO_5034885201" evidence="1">
    <location>
        <begin position="21"/>
        <end position="531"/>
    </location>
</feature>
<dbReference type="PANTHER" id="PTHR46825:SF15">
    <property type="entry name" value="BETA-LACTAMASE-RELATED DOMAIN-CONTAINING PROTEIN"/>
    <property type="match status" value="1"/>
</dbReference>